<accession>A0A2S8B2T4</accession>
<comment type="caution">
    <text evidence="2">The sequence shown here is derived from an EMBL/GenBank/DDBJ whole genome shotgun (WGS) entry which is preliminary data.</text>
</comment>
<dbReference type="Pfam" id="PF12728">
    <property type="entry name" value="HTH_17"/>
    <property type="match status" value="1"/>
</dbReference>
<dbReference type="InterPro" id="IPR041657">
    <property type="entry name" value="HTH_17"/>
</dbReference>
<sequence>MASSSDDNAAARAAKARSGMPFLNPEQTAFYLGLTTRTLQEYRSNGTGPRYRRHGRFIRYHIDDIDAWALRDAKGNGDA</sequence>
<dbReference type="Proteomes" id="UP000238954">
    <property type="component" value="Chromosome"/>
</dbReference>
<proteinExistence type="predicted"/>
<dbReference type="SUPFAM" id="SSF46955">
    <property type="entry name" value="Putative DNA-binding domain"/>
    <property type="match status" value="1"/>
</dbReference>
<dbReference type="RefSeq" id="WP_106000090.1">
    <property type="nucleotide sequence ID" value="NZ_CM009578.1"/>
</dbReference>
<reference evidence="3" key="1">
    <citation type="submission" date="2017-11" db="EMBL/GenBank/DDBJ databases">
        <title>The complete genome sequence of Sphingopyxis pomeranensis sp. nov. strain WS5A3p.</title>
        <authorList>
            <person name="Kaminski M.A."/>
        </authorList>
    </citation>
    <scope>NUCLEOTIDE SEQUENCE [LARGE SCALE GENOMIC DNA]</scope>
    <source>
        <strain evidence="3">WS5A3p</strain>
    </source>
</reference>
<keyword evidence="2" id="KW-0238">DNA-binding</keyword>
<gene>
    <name evidence="2" type="ORF">CVO77_17105</name>
</gene>
<protein>
    <submittedName>
        <fullName evidence="2">DNA-binding protein</fullName>
    </submittedName>
</protein>
<organism evidence="2 3">
    <name type="scientific">Sphingopyxis lindanitolerans</name>
    <dbReference type="NCBI Taxonomy" id="2054227"/>
    <lineage>
        <taxon>Bacteria</taxon>
        <taxon>Pseudomonadati</taxon>
        <taxon>Pseudomonadota</taxon>
        <taxon>Alphaproteobacteria</taxon>
        <taxon>Sphingomonadales</taxon>
        <taxon>Sphingomonadaceae</taxon>
        <taxon>Sphingopyxis</taxon>
    </lineage>
</organism>
<dbReference type="GO" id="GO:0003677">
    <property type="term" value="F:DNA binding"/>
    <property type="evidence" value="ECO:0007669"/>
    <property type="project" value="UniProtKB-KW"/>
</dbReference>
<evidence type="ECO:0000259" key="1">
    <source>
        <dbReference type="Pfam" id="PF12728"/>
    </source>
</evidence>
<dbReference type="InterPro" id="IPR009061">
    <property type="entry name" value="DNA-bd_dom_put_sf"/>
</dbReference>
<evidence type="ECO:0000313" key="2">
    <source>
        <dbReference type="EMBL" id="PQM26721.1"/>
    </source>
</evidence>
<dbReference type="AlphaFoldDB" id="A0A2S8B2T4"/>
<name>A0A2S8B2T4_9SPHN</name>
<dbReference type="EMBL" id="PHFW01000003">
    <property type="protein sequence ID" value="PQM26721.1"/>
    <property type="molecule type" value="Genomic_DNA"/>
</dbReference>
<feature type="domain" description="Helix-turn-helix" evidence="1">
    <location>
        <begin position="22"/>
        <end position="70"/>
    </location>
</feature>
<keyword evidence="3" id="KW-1185">Reference proteome</keyword>
<evidence type="ECO:0000313" key="3">
    <source>
        <dbReference type="Proteomes" id="UP000238954"/>
    </source>
</evidence>
<dbReference type="OrthoDB" id="9806994at2"/>